<name>A0A2U2JAL6_9FLAO</name>
<organism evidence="2 3">
    <name type="scientific">Polaribacter aquimarinus</name>
    <dbReference type="NCBI Taxonomy" id="2100726"/>
    <lineage>
        <taxon>Bacteria</taxon>
        <taxon>Pseudomonadati</taxon>
        <taxon>Bacteroidota</taxon>
        <taxon>Flavobacteriia</taxon>
        <taxon>Flavobacteriales</taxon>
        <taxon>Flavobacteriaceae</taxon>
    </lineage>
</organism>
<protein>
    <submittedName>
        <fullName evidence="2">Uncharacterized protein</fullName>
    </submittedName>
</protein>
<accession>A0A2U2JAL6</accession>
<reference evidence="2 3" key="1">
    <citation type="submission" date="2018-05" db="EMBL/GenBank/DDBJ databases">
        <title>Polaribacter aquimarinus sp. nov., isolated from sediment in a sediment of sea.</title>
        <authorList>
            <person name="Lu D."/>
        </authorList>
    </citation>
    <scope>NUCLEOTIDE SEQUENCE [LARGE SCALE GENOMIC DNA]</scope>
    <source>
        <strain evidence="2 3">ZY113</strain>
    </source>
</reference>
<sequence length="105" mass="12310">MNNKEHINKEIQDTFKVLENIEKIEVNHFFKHKVLQRMNAEKVEKQTIFSWFTPQLQLVTLSIILLINCATVFYVFSDTETSSSSTIEEFAQEYSLQSNSNSFLN</sequence>
<evidence type="ECO:0000313" key="3">
    <source>
        <dbReference type="Proteomes" id="UP000245670"/>
    </source>
</evidence>
<keyword evidence="1" id="KW-0472">Membrane</keyword>
<dbReference type="RefSeq" id="WP_109404917.1">
    <property type="nucleotide sequence ID" value="NZ_QFFG01000003.1"/>
</dbReference>
<evidence type="ECO:0000256" key="1">
    <source>
        <dbReference type="SAM" id="Phobius"/>
    </source>
</evidence>
<keyword evidence="3" id="KW-1185">Reference proteome</keyword>
<gene>
    <name evidence="2" type="ORF">DIS07_09075</name>
</gene>
<dbReference type="Proteomes" id="UP000245670">
    <property type="component" value="Unassembled WGS sequence"/>
</dbReference>
<keyword evidence="1" id="KW-0812">Transmembrane</keyword>
<dbReference type="AlphaFoldDB" id="A0A2U2JAL6"/>
<comment type="caution">
    <text evidence="2">The sequence shown here is derived from an EMBL/GenBank/DDBJ whole genome shotgun (WGS) entry which is preliminary data.</text>
</comment>
<feature type="transmembrane region" description="Helical" evidence="1">
    <location>
        <begin position="56"/>
        <end position="76"/>
    </location>
</feature>
<proteinExistence type="predicted"/>
<evidence type="ECO:0000313" key="2">
    <source>
        <dbReference type="EMBL" id="PWG05373.1"/>
    </source>
</evidence>
<keyword evidence="1" id="KW-1133">Transmembrane helix</keyword>
<dbReference type="OrthoDB" id="1139253at2"/>
<dbReference type="EMBL" id="QFFG01000003">
    <property type="protein sequence ID" value="PWG05373.1"/>
    <property type="molecule type" value="Genomic_DNA"/>
</dbReference>